<dbReference type="InterPro" id="IPR004358">
    <property type="entry name" value="Sig_transdc_His_kin-like_C"/>
</dbReference>
<dbReference type="InterPro" id="IPR011006">
    <property type="entry name" value="CheY-like_superfamily"/>
</dbReference>
<evidence type="ECO:0000256" key="4">
    <source>
        <dbReference type="ARBA" id="ARBA00022475"/>
    </source>
</evidence>
<keyword evidence="8 18" id="KW-0812">Transmembrane</keyword>
<dbReference type="CDD" id="cd00082">
    <property type="entry name" value="HisKA"/>
    <property type="match status" value="1"/>
</dbReference>
<evidence type="ECO:0000256" key="6">
    <source>
        <dbReference type="ARBA" id="ARBA00022553"/>
    </source>
</evidence>
<dbReference type="InterPro" id="IPR008207">
    <property type="entry name" value="Sig_transdc_His_kin_Hpt_dom"/>
</dbReference>
<evidence type="ECO:0000256" key="2">
    <source>
        <dbReference type="ARBA" id="ARBA00004429"/>
    </source>
</evidence>
<gene>
    <name evidence="22" type="ordered locus">Csal_2667</name>
</gene>
<dbReference type="InterPro" id="IPR003661">
    <property type="entry name" value="HisK_dim/P_dom"/>
</dbReference>
<keyword evidence="10 22" id="KW-0418">Kinase</keyword>
<dbReference type="InterPro" id="IPR005467">
    <property type="entry name" value="His_kinase_dom"/>
</dbReference>
<dbReference type="Gene3D" id="3.30.565.10">
    <property type="entry name" value="Histidine kinase-like ATPase, C-terminal domain"/>
    <property type="match status" value="1"/>
</dbReference>
<dbReference type="GO" id="GO:0000155">
    <property type="term" value="F:phosphorelay sensor kinase activity"/>
    <property type="evidence" value="ECO:0007669"/>
    <property type="project" value="InterPro"/>
</dbReference>
<evidence type="ECO:0000256" key="17">
    <source>
        <dbReference type="SAM" id="Coils"/>
    </source>
</evidence>
<dbReference type="InterPro" id="IPR001789">
    <property type="entry name" value="Sig_transdc_resp-reg_receiver"/>
</dbReference>
<dbReference type="InterPro" id="IPR036890">
    <property type="entry name" value="HATPase_C_sf"/>
</dbReference>
<dbReference type="SUPFAM" id="SSF47384">
    <property type="entry name" value="Homodimeric domain of signal transducing histidine kinase"/>
    <property type="match status" value="1"/>
</dbReference>
<dbReference type="SUPFAM" id="SSF52172">
    <property type="entry name" value="CheY-like"/>
    <property type="match status" value="1"/>
</dbReference>
<proteinExistence type="predicted"/>
<dbReference type="InterPro" id="IPR036097">
    <property type="entry name" value="HisK_dim/P_sf"/>
</dbReference>
<dbReference type="RefSeq" id="WP_011507960.1">
    <property type="nucleotide sequence ID" value="NC_007963.1"/>
</dbReference>
<keyword evidence="9" id="KW-0547">Nucleotide-binding</keyword>
<dbReference type="eggNOG" id="COG0784">
    <property type="taxonomic scope" value="Bacteria"/>
</dbReference>
<dbReference type="InterPro" id="IPR036641">
    <property type="entry name" value="HPT_dom_sf"/>
</dbReference>
<evidence type="ECO:0000256" key="3">
    <source>
        <dbReference type="ARBA" id="ARBA00012438"/>
    </source>
</evidence>
<dbReference type="CDD" id="cd17546">
    <property type="entry name" value="REC_hyHK_CKI1_RcsC-like"/>
    <property type="match status" value="1"/>
</dbReference>
<reference evidence="22 23" key="1">
    <citation type="journal article" date="2011" name="Stand. Genomic Sci.">
        <title>Complete genome sequence of the halophilic and highly halotolerant Chromohalobacter salexigens type strain (1H11(T)).</title>
        <authorList>
            <person name="Copeland A."/>
            <person name="O'Connor K."/>
            <person name="Lucas S."/>
            <person name="Lapidus A."/>
            <person name="Berry K.W."/>
            <person name="Detter J.C."/>
            <person name="Del Rio T.G."/>
            <person name="Hammon N."/>
            <person name="Dalin E."/>
            <person name="Tice H."/>
            <person name="Pitluck S."/>
            <person name="Bruce D."/>
            <person name="Goodwin L."/>
            <person name="Han C."/>
            <person name="Tapia R."/>
            <person name="Saunders E."/>
            <person name="Schmutz J."/>
            <person name="Brettin T."/>
            <person name="Larimer F."/>
            <person name="Land M."/>
            <person name="Hauser L."/>
            <person name="Vargas C."/>
            <person name="Nieto J.J."/>
            <person name="Kyrpides N.C."/>
            <person name="Ivanova N."/>
            <person name="Goker M."/>
            <person name="Klenk H.P."/>
            <person name="Csonka L.N."/>
            <person name="Woyke T."/>
        </authorList>
    </citation>
    <scope>NUCLEOTIDE SEQUENCE [LARGE SCALE GENOMIC DNA]</scope>
    <source>
        <strain evidence="23">ATCC BAA-138 / DSM 3043 / CIP 106854 / NCIMB 13768 / 1H11</strain>
    </source>
</reference>
<dbReference type="GO" id="GO:0005886">
    <property type="term" value="C:plasma membrane"/>
    <property type="evidence" value="ECO:0007669"/>
    <property type="project" value="UniProtKB-SubCell"/>
</dbReference>
<dbReference type="KEGG" id="csa:Csal_2667"/>
<dbReference type="Proteomes" id="UP000000239">
    <property type="component" value="Chromosome"/>
</dbReference>
<dbReference type="eggNOG" id="COG2198">
    <property type="taxonomic scope" value="Bacteria"/>
</dbReference>
<evidence type="ECO:0000256" key="13">
    <source>
        <dbReference type="ARBA" id="ARBA00023012"/>
    </source>
</evidence>
<dbReference type="EMBL" id="CP000285">
    <property type="protein sequence ID" value="ABE60014.1"/>
    <property type="molecule type" value="Genomic_DNA"/>
</dbReference>
<comment type="catalytic activity">
    <reaction evidence="1">
        <text>ATP + protein L-histidine = ADP + protein N-phospho-L-histidine.</text>
        <dbReference type="EC" id="2.7.13.3"/>
    </reaction>
</comment>
<evidence type="ECO:0000313" key="23">
    <source>
        <dbReference type="Proteomes" id="UP000000239"/>
    </source>
</evidence>
<evidence type="ECO:0000256" key="8">
    <source>
        <dbReference type="ARBA" id="ARBA00022692"/>
    </source>
</evidence>
<feature type="domain" description="Histidine kinase" evidence="19">
    <location>
        <begin position="243"/>
        <end position="457"/>
    </location>
</feature>
<dbReference type="Pfam" id="PF00072">
    <property type="entry name" value="Response_reg"/>
    <property type="match status" value="1"/>
</dbReference>
<feature type="transmembrane region" description="Helical" evidence="18">
    <location>
        <begin position="178"/>
        <end position="203"/>
    </location>
</feature>
<dbReference type="EC" id="2.7.13.3" evidence="3"/>
<dbReference type="GeneID" id="95335365"/>
<dbReference type="InterPro" id="IPR003594">
    <property type="entry name" value="HATPase_dom"/>
</dbReference>
<keyword evidence="13" id="KW-0902">Two-component regulatory system</keyword>
<dbReference type="PANTHER" id="PTHR43047:SF64">
    <property type="entry name" value="HISTIDINE KINASE CONTAINING CHEY-HOMOLOGOUS RECEIVER DOMAIN AND PAS DOMAIN-RELATED"/>
    <property type="match status" value="1"/>
</dbReference>
<feature type="transmembrane region" description="Helical" evidence="18">
    <location>
        <begin position="20"/>
        <end position="40"/>
    </location>
</feature>
<dbReference type="SUPFAM" id="SSF47226">
    <property type="entry name" value="Histidine-containing phosphotransfer domain, HPT domain"/>
    <property type="match status" value="1"/>
</dbReference>
<evidence type="ECO:0000256" key="12">
    <source>
        <dbReference type="ARBA" id="ARBA00022989"/>
    </source>
</evidence>
<dbReference type="SMART" id="SM00387">
    <property type="entry name" value="HATPase_c"/>
    <property type="match status" value="1"/>
</dbReference>
<sequence length="737" mass="80440">MAWRSRLRLVTGLPLRLKLGASAAILFFAAALVVVSLIVWRQEVLAKNVAGDAAWAAYKLDRETIQMRNAVLQAEDTPQALHDVRMRFELLYSRINLLRQGEIAELFRSLPDARALVPEILSRSDALDAALRRMSPDTPRLSALDERLQALSGLSERLVVAVNAYLAQAKTREREVQLTLYATLLALILLMCGATVLVIRFLFQEAGDNIAARQALEHLSQELKDTAREAESANQAKSDFLATVSHEIRTPLNGVLGMTELLRERELDGTSHQYVETIHESGSQLLTLISDLLDFSKIEAGHLEIERETFSLQALIDSLLRLLEPRAQHVELISDVAPSVPSHSLGDAGRLRQVLLNLLSNALKFTSRGSVTLIVKPMRGDWMHFEVRDTGCGIEDADPQRLFQPFYQGASAVHYQGGTGLGLAISKRLVEAMQGRIGVSSPAGEGSRFWFELPLPSASETPATAPQQEADASARDTCPAPLLVVEDNPVNRQVAVAMLERLGQTVTVVDSGEAALELTADTPFALIFLDIRMPGFDGPETARRLRQQTGPNQATPLIAMTASVTTLEHQRALDAGMVEVLTKPIRQQALRDVLIRYGLCDVDTEPMPAAPAPSAAETDAGEPPLLDNQAFAMLGETLGKAQRSALVAAWQHQARLLEDALEAAIAQSDLARAAELAHRLKGESASLDLACLVRDSDRLEAAARQGDVAEVGRQWEALRPTLAASRQALRMANDMPH</sequence>
<keyword evidence="12 18" id="KW-1133">Transmembrane helix</keyword>
<dbReference type="CDD" id="cd16922">
    <property type="entry name" value="HATPase_EvgS-ArcB-TorS-like"/>
    <property type="match status" value="1"/>
</dbReference>
<evidence type="ECO:0000259" key="21">
    <source>
        <dbReference type="PROSITE" id="PS50894"/>
    </source>
</evidence>
<comment type="subcellular location">
    <subcellularLocation>
        <location evidence="2">Cell inner membrane</location>
        <topology evidence="2">Multi-pass membrane protein</topology>
    </subcellularLocation>
</comment>
<keyword evidence="7 22" id="KW-0808">Transferase</keyword>
<dbReference type="GO" id="GO:0005524">
    <property type="term" value="F:ATP binding"/>
    <property type="evidence" value="ECO:0007669"/>
    <property type="project" value="UniProtKB-KW"/>
</dbReference>
<keyword evidence="23" id="KW-1185">Reference proteome</keyword>
<dbReference type="AlphaFoldDB" id="Q1QU44"/>
<dbReference type="Gene3D" id="3.40.50.2300">
    <property type="match status" value="1"/>
</dbReference>
<feature type="coiled-coil region" evidence="17">
    <location>
        <begin position="209"/>
        <end position="236"/>
    </location>
</feature>
<keyword evidence="5" id="KW-0997">Cell inner membrane</keyword>
<keyword evidence="11" id="KW-0067">ATP-binding</keyword>
<keyword evidence="4" id="KW-1003">Cell membrane</keyword>
<keyword evidence="17" id="KW-0175">Coiled coil</keyword>
<evidence type="ECO:0000256" key="9">
    <source>
        <dbReference type="ARBA" id="ARBA00022741"/>
    </source>
</evidence>
<dbReference type="SMART" id="SM00448">
    <property type="entry name" value="REC"/>
    <property type="match status" value="1"/>
</dbReference>
<dbReference type="PROSITE" id="PS50110">
    <property type="entry name" value="RESPONSE_REGULATORY"/>
    <property type="match status" value="1"/>
</dbReference>
<evidence type="ECO:0000256" key="1">
    <source>
        <dbReference type="ARBA" id="ARBA00000085"/>
    </source>
</evidence>
<evidence type="ECO:0000256" key="5">
    <source>
        <dbReference type="ARBA" id="ARBA00022519"/>
    </source>
</evidence>
<feature type="modified residue" description="4-aspartylphosphate" evidence="16">
    <location>
        <position position="530"/>
    </location>
</feature>
<dbReference type="Gene3D" id="1.10.287.130">
    <property type="match status" value="1"/>
</dbReference>
<name>Q1QU44_CHRI1</name>
<feature type="domain" description="HPt" evidence="21">
    <location>
        <begin position="639"/>
        <end position="735"/>
    </location>
</feature>
<evidence type="ECO:0000259" key="19">
    <source>
        <dbReference type="PROSITE" id="PS50109"/>
    </source>
</evidence>
<keyword evidence="14 18" id="KW-0472">Membrane</keyword>
<evidence type="ECO:0000256" key="7">
    <source>
        <dbReference type="ARBA" id="ARBA00022679"/>
    </source>
</evidence>
<dbReference type="PROSITE" id="PS50894">
    <property type="entry name" value="HPT"/>
    <property type="match status" value="1"/>
</dbReference>
<dbReference type="PROSITE" id="PS50109">
    <property type="entry name" value="HIS_KIN"/>
    <property type="match status" value="1"/>
</dbReference>
<dbReference type="FunFam" id="1.10.287.130:FF:000004">
    <property type="entry name" value="Ethylene receptor 1"/>
    <property type="match status" value="1"/>
</dbReference>
<dbReference type="eggNOG" id="COG2205">
    <property type="taxonomic scope" value="Bacteria"/>
</dbReference>
<dbReference type="Pfam" id="PF00512">
    <property type="entry name" value="HisKA"/>
    <property type="match status" value="1"/>
</dbReference>
<dbReference type="HOGENOM" id="CLU_000445_114_59_6"/>
<evidence type="ECO:0000256" key="10">
    <source>
        <dbReference type="ARBA" id="ARBA00022777"/>
    </source>
</evidence>
<dbReference type="PANTHER" id="PTHR43047">
    <property type="entry name" value="TWO-COMPONENT HISTIDINE PROTEIN KINASE"/>
    <property type="match status" value="1"/>
</dbReference>
<protein>
    <recommendedName>
        <fullName evidence="3">histidine kinase</fullName>
        <ecNumber evidence="3">2.7.13.3</ecNumber>
    </recommendedName>
</protein>
<dbReference type="PRINTS" id="PR00344">
    <property type="entry name" value="BCTRLSENSOR"/>
</dbReference>
<accession>Q1QU44</accession>
<evidence type="ECO:0000259" key="20">
    <source>
        <dbReference type="PROSITE" id="PS50110"/>
    </source>
</evidence>
<dbReference type="SUPFAM" id="SSF55874">
    <property type="entry name" value="ATPase domain of HSP90 chaperone/DNA topoisomerase II/histidine kinase"/>
    <property type="match status" value="1"/>
</dbReference>
<dbReference type="OrthoDB" id="9797243at2"/>
<dbReference type="Pfam" id="PF02518">
    <property type="entry name" value="HATPase_c"/>
    <property type="match status" value="1"/>
</dbReference>
<dbReference type="STRING" id="290398.Csal_2667"/>
<evidence type="ECO:0000256" key="15">
    <source>
        <dbReference type="PROSITE-ProRule" id="PRU00110"/>
    </source>
</evidence>
<evidence type="ECO:0000256" key="18">
    <source>
        <dbReference type="SAM" id="Phobius"/>
    </source>
</evidence>
<dbReference type="FunFam" id="3.30.565.10:FF:000010">
    <property type="entry name" value="Sensor histidine kinase RcsC"/>
    <property type="match status" value="1"/>
</dbReference>
<evidence type="ECO:0000256" key="11">
    <source>
        <dbReference type="ARBA" id="ARBA00022840"/>
    </source>
</evidence>
<dbReference type="Gene3D" id="1.20.120.160">
    <property type="entry name" value="HPT domain"/>
    <property type="match status" value="1"/>
</dbReference>
<dbReference type="SMART" id="SM00388">
    <property type="entry name" value="HisKA"/>
    <property type="match status" value="1"/>
</dbReference>
<feature type="modified residue" description="Phosphohistidine" evidence="15">
    <location>
        <position position="678"/>
    </location>
</feature>
<evidence type="ECO:0000256" key="16">
    <source>
        <dbReference type="PROSITE-ProRule" id="PRU00169"/>
    </source>
</evidence>
<evidence type="ECO:0000313" key="22">
    <source>
        <dbReference type="EMBL" id="ABE60014.1"/>
    </source>
</evidence>
<organism evidence="22 23">
    <name type="scientific">Chromohalobacter israelensis (strain ATCC BAA-138 / DSM 3043 / CIP 106854 / NCIMB 13768 / 1H11)</name>
    <name type="common">Chromohalobacter salexigens</name>
    <dbReference type="NCBI Taxonomy" id="290398"/>
    <lineage>
        <taxon>Bacteria</taxon>
        <taxon>Pseudomonadati</taxon>
        <taxon>Pseudomonadota</taxon>
        <taxon>Gammaproteobacteria</taxon>
        <taxon>Oceanospirillales</taxon>
        <taxon>Halomonadaceae</taxon>
        <taxon>Chromohalobacter</taxon>
    </lineage>
</organism>
<evidence type="ECO:0000256" key="14">
    <source>
        <dbReference type="ARBA" id="ARBA00023136"/>
    </source>
</evidence>
<feature type="domain" description="Response regulatory" evidence="20">
    <location>
        <begin position="481"/>
        <end position="598"/>
    </location>
</feature>
<keyword evidence="6 16" id="KW-0597">Phosphoprotein</keyword>